<proteinExistence type="predicted"/>
<reference evidence="2" key="2">
    <citation type="submission" date="2021-04" db="EMBL/GenBank/DDBJ databases">
        <authorList>
            <person name="Gilroy R."/>
        </authorList>
    </citation>
    <scope>NUCLEOTIDE SEQUENCE</scope>
    <source>
        <strain evidence="2">B5-657</strain>
    </source>
</reference>
<feature type="non-terminal residue" evidence="2">
    <location>
        <position position="62"/>
    </location>
</feature>
<keyword evidence="1" id="KW-0812">Transmembrane</keyword>
<evidence type="ECO:0000313" key="3">
    <source>
        <dbReference type="Proteomes" id="UP000824229"/>
    </source>
</evidence>
<dbReference type="EMBL" id="JAHLFQ010000051">
    <property type="protein sequence ID" value="MBU3803643.1"/>
    <property type="molecule type" value="Genomic_DNA"/>
</dbReference>
<dbReference type="AlphaFoldDB" id="A0A9E2NMQ5"/>
<protein>
    <submittedName>
        <fullName evidence="2">Uncharacterized protein</fullName>
    </submittedName>
</protein>
<name>A0A9E2NMQ5_9FIRM</name>
<comment type="caution">
    <text evidence="2">The sequence shown here is derived from an EMBL/GenBank/DDBJ whole genome shotgun (WGS) entry which is preliminary data.</text>
</comment>
<reference evidence="2" key="1">
    <citation type="journal article" date="2021" name="PeerJ">
        <title>Extensive microbial diversity within the chicken gut microbiome revealed by metagenomics and culture.</title>
        <authorList>
            <person name="Gilroy R."/>
            <person name="Ravi A."/>
            <person name="Getino M."/>
            <person name="Pursley I."/>
            <person name="Horton D.L."/>
            <person name="Alikhan N.F."/>
            <person name="Baker D."/>
            <person name="Gharbi K."/>
            <person name="Hall N."/>
            <person name="Watson M."/>
            <person name="Adriaenssens E.M."/>
            <person name="Foster-Nyarko E."/>
            <person name="Jarju S."/>
            <person name="Secka A."/>
            <person name="Antonio M."/>
            <person name="Oren A."/>
            <person name="Chaudhuri R.R."/>
            <person name="La Ragione R."/>
            <person name="Hildebrand F."/>
            <person name="Pallen M.J."/>
        </authorList>
    </citation>
    <scope>NUCLEOTIDE SEQUENCE</scope>
    <source>
        <strain evidence="2">B5-657</strain>
    </source>
</reference>
<organism evidence="2 3">
    <name type="scientific">Candidatus Cellulosilyticum pullistercoris</name>
    <dbReference type="NCBI Taxonomy" id="2838521"/>
    <lineage>
        <taxon>Bacteria</taxon>
        <taxon>Bacillati</taxon>
        <taxon>Bacillota</taxon>
        <taxon>Clostridia</taxon>
        <taxon>Lachnospirales</taxon>
        <taxon>Cellulosilyticaceae</taxon>
        <taxon>Cellulosilyticum</taxon>
    </lineage>
</organism>
<gene>
    <name evidence="2" type="ORF">H9872_02635</name>
</gene>
<dbReference type="Proteomes" id="UP000824229">
    <property type="component" value="Unassembled WGS sequence"/>
</dbReference>
<keyword evidence="1" id="KW-0472">Membrane</keyword>
<keyword evidence="1" id="KW-1133">Transmembrane helix</keyword>
<sequence length="62" mass="6806">MKGLKFGLSQRLIILSLVPVIIIAVVSILSASFILKSNIQGAVEDSLRNTAVLLEETYNNKY</sequence>
<evidence type="ECO:0000313" key="2">
    <source>
        <dbReference type="EMBL" id="MBU3803643.1"/>
    </source>
</evidence>
<feature type="transmembrane region" description="Helical" evidence="1">
    <location>
        <begin position="12"/>
        <end position="35"/>
    </location>
</feature>
<evidence type="ECO:0000256" key="1">
    <source>
        <dbReference type="SAM" id="Phobius"/>
    </source>
</evidence>
<accession>A0A9E2NMQ5</accession>